<reference evidence="12" key="1">
    <citation type="submission" date="2015-08" db="EMBL/GenBank/DDBJ databases">
        <title>Comparative genomics of the Campylobacter concisus group.</title>
        <authorList>
            <person name="Miller W.G."/>
            <person name="Yee E."/>
            <person name="Chapman M.H."/>
            <person name="Huynh S."/>
            <person name="Bono J.L."/>
            <person name="On S.L.W."/>
            <person name="St Leger J."/>
            <person name="Foster G."/>
            <person name="Parker C.T."/>
        </authorList>
    </citation>
    <scope>NUCLEOTIDE SEQUENCE [LARGE SCALE GENOMIC DNA]</scope>
    <source>
        <strain evidence="12">ATCC 33237</strain>
    </source>
</reference>
<dbReference type="EMBL" id="NDYO01000004">
    <property type="protein sequence ID" value="OUT11922.1"/>
    <property type="molecule type" value="Genomic_DNA"/>
</dbReference>
<dbReference type="AlphaFoldDB" id="A0A0M5MIM3"/>
<keyword evidence="5 8" id="KW-0472">Membrane</keyword>
<evidence type="ECO:0000259" key="9">
    <source>
        <dbReference type="Pfam" id="PF13145"/>
    </source>
</evidence>
<dbReference type="RefSeq" id="WP_054196471.1">
    <property type="nucleotide sequence ID" value="NZ_CABMKQ010000064.1"/>
</dbReference>
<keyword evidence="2" id="KW-1003">Cell membrane</keyword>
<accession>A0A0M5MIM3</accession>
<dbReference type="InterPro" id="IPR052029">
    <property type="entry name" value="PpiD_chaperone"/>
</dbReference>
<keyword evidence="4 8" id="KW-1133">Transmembrane helix</keyword>
<dbReference type="PANTHER" id="PTHR47529">
    <property type="entry name" value="PEPTIDYL-PROLYL CIS-TRANS ISOMERASE D"/>
    <property type="match status" value="1"/>
</dbReference>
<evidence type="ECO:0000313" key="13">
    <source>
        <dbReference type="Proteomes" id="UP000195967"/>
    </source>
</evidence>
<organism evidence="10 12">
    <name type="scientific">Campylobacter concisus</name>
    <dbReference type="NCBI Taxonomy" id="199"/>
    <lineage>
        <taxon>Bacteria</taxon>
        <taxon>Pseudomonadati</taxon>
        <taxon>Campylobacterota</taxon>
        <taxon>Epsilonproteobacteria</taxon>
        <taxon>Campylobacterales</taxon>
        <taxon>Campylobacteraceae</taxon>
        <taxon>Campylobacter</taxon>
    </lineage>
</organism>
<evidence type="ECO:0000256" key="1">
    <source>
        <dbReference type="ARBA" id="ARBA00004401"/>
    </source>
</evidence>
<comment type="similarity">
    <text evidence="7">Belongs to the PpiD chaperone family.</text>
</comment>
<evidence type="ECO:0000313" key="11">
    <source>
        <dbReference type="EMBL" id="OUT11922.1"/>
    </source>
</evidence>
<evidence type="ECO:0000256" key="7">
    <source>
        <dbReference type="ARBA" id="ARBA00038408"/>
    </source>
</evidence>
<evidence type="ECO:0000256" key="5">
    <source>
        <dbReference type="ARBA" id="ARBA00023136"/>
    </source>
</evidence>
<evidence type="ECO:0000256" key="4">
    <source>
        <dbReference type="ARBA" id="ARBA00022989"/>
    </source>
</evidence>
<dbReference type="PANTHER" id="PTHR47529:SF1">
    <property type="entry name" value="PERIPLASMIC CHAPERONE PPID"/>
    <property type="match status" value="1"/>
</dbReference>
<dbReference type="GO" id="GO:0005886">
    <property type="term" value="C:plasma membrane"/>
    <property type="evidence" value="ECO:0007669"/>
    <property type="project" value="UniProtKB-SubCell"/>
</dbReference>
<dbReference type="Pfam" id="PF13145">
    <property type="entry name" value="Rotamase_2"/>
    <property type="match status" value="1"/>
</dbReference>
<dbReference type="GeneID" id="28662441"/>
<dbReference type="Gene3D" id="1.10.4030.10">
    <property type="entry name" value="Porin chaperone SurA, peptide-binding domain"/>
    <property type="match status" value="1"/>
</dbReference>
<evidence type="ECO:0000256" key="3">
    <source>
        <dbReference type="ARBA" id="ARBA00022692"/>
    </source>
</evidence>
<dbReference type="EMBL" id="CP012541">
    <property type="protein sequence ID" value="ALF47455.1"/>
    <property type="molecule type" value="Genomic_DNA"/>
</dbReference>
<proteinExistence type="inferred from homology"/>
<keyword evidence="6" id="KW-0143">Chaperone</keyword>
<gene>
    <name evidence="11" type="ORF">B9N62_03115</name>
    <name evidence="10" type="ORF">CCON33237_0767</name>
</gene>
<dbReference type="GO" id="GO:0003755">
    <property type="term" value="F:peptidyl-prolyl cis-trans isomerase activity"/>
    <property type="evidence" value="ECO:0007669"/>
    <property type="project" value="InterPro"/>
</dbReference>
<dbReference type="PATRIC" id="fig|199.248.peg.795"/>
<sequence>MLSWMQKHKKYLVVTIWVSTIAFVGAGFVGWGAYDLNSNRATSVAKVGHRNISIQELQQKYDSLYQYYNNLFDGKLTQEKANELGLQNAALQATIQENLLLNFADDIGLSVSKDDILKYIIVDPTFQKDGAFDKNLYYDILRRARINPTDFEENLKLTILLDKLRTILNLPANKEDIAMMEASFFMQDKLAIQIINANQSDIKIDEKELKDLWETNKNNYMTKTIYGLETYFIESNKNDVNQTTLSDYYNENKERYKGSDDKIKSFDEVKTEVIKDYNIEKSKTDALKKYTSIKKAELATNEFVSVNEDNATFSLDEIKGAKVGEVIKPFTYKDGYLIVRVKSITPPQPMSFEQARAMVLEIYKDKKKKENLTTMAKESLQNFKGTDIGFISRDINSSISGLNESETRAFVSQLFETNNKKDYVILEDKAVIYDILEQRLLVDNMDNNYKQITQQNVTMLKNNELIKDLTNKLKKYYEIKEYIKR</sequence>
<feature type="transmembrane region" description="Helical" evidence="8">
    <location>
        <begin position="12"/>
        <end position="34"/>
    </location>
</feature>
<evidence type="ECO:0000256" key="6">
    <source>
        <dbReference type="ARBA" id="ARBA00023186"/>
    </source>
</evidence>
<evidence type="ECO:0000313" key="10">
    <source>
        <dbReference type="EMBL" id="ALF47455.1"/>
    </source>
</evidence>
<dbReference type="SUPFAM" id="SSF109998">
    <property type="entry name" value="Triger factor/SurA peptide-binding domain-like"/>
    <property type="match status" value="1"/>
</dbReference>
<feature type="domain" description="PpiC" evidence="9">
    <location>
        <begin position="242"/>
        <end position="356"/>
    </location>
</feature>
<evidence type="ECO:0000256" key="8">
    <source>
        <dbReference type="SAM" id="Phobius"/>
    </source>
</evidence>
<evidence type="ECO:0000313" key="12">
    <source>
        <dbReference type="Proteomes" id="UP000066049"/>
    </source>
</evidence>
<keyword evidence="3 8" id="KW-0812">Transmembrane</keyword>
<dbReference type="InterPro" id="IPR027304">
    <property type="entry name" value="Trigger_fact/SurA_dom_sf"/>
</dbReference>
<keyword evidence="11" id="KW-0413">Isomerase</keyword>
<comment type="subcellular location">
    <subcellularLocation>
        <location evidence="1">Cell membrane</location>
        <topology evidence="1">Single-pass type II membrane protein</topology>
    </subcellularLocation>
</comment>
<reference evidence="10" key="2">
    <citation type="submission" date="2016-07" db="EMBL/GenBank/DDBJ databases">
        <title>Comparative genomics of the Campylobacter concisus group.</title>
        <authorList>
            <person name="Miller W.G."/>
            <person name="Yee E."/>
            <person name="Chapman M.H."/>
            <person name="Huynh S."/>
            <person name="Bono J.L."/>
            <person name="On S.L.W."/>
            <person name="StLeger J."/>
            <person name="Foster G."/>
            <person name="Parker C.T."/>
        </authorList>
    </citation>
    <scope>NUCLEOTIDE SEQUENCE</scope>
    <source>
        <strain evidence="10">ATCC 33237</strain>
    </source>
</reference>
<dbReference type="Proteomes" id="UP000066049">
    <property type="component" value="Chromosome"/>
</dbReference>
<protein>
    <submittedName>
        <fullName evidence="11">Peptidylprolyl isomerase</fullName>
    </submittedName>
    <submittedName>
        <fullName evidence="10">Putative periplasmic folding chaperone</fullName>
    </submittedName>
</protein>
<dbReference type="Pfam" id="PF13624">
    <property type="entry name" value="SurA_N_3"/>
    <property type="match status" value="1"/>
</dbReference>
<dbReference type="Proteomes" id="UP000195967">
    <property type="component" value="Unassembled WGS sequence"/>
</dbReference>
<dbReference type="KEGG" id="ccoc:CCON33237_0767"/>
<dbReference type="InterPro" id="IPR000297">
    <property type="entry name" value="PPIase_PpiC"/>
</dbReference>
<evidence type="ECO:0000256" key="2">
    <source>
        <dbReference type="ARBA" id="ARBA00022475"/>
    </source>
</evidence>
<reference evidence="11 13" key="3">
    <citation type="submission" date="2017-04" db="EMBL/GenBank/DDBJ databases">
        <title>Complete genome of Campylobacter concisus ATCC 33237T and draft genomes for an additional eight well characterized C. concisus strains.</title>
        <authorList>
            <person name="Cornelius A.J."/>
            <person name="Miller W.G."/>
            <person name="Lastovica A.J."/>
            <person name="On S.L."/>
            <person name="French N.P."/>
            <person name="Vandenberg O."/>
            <person name="Biggs P.J."/>
        </authorList>
    </citation>
    <scope>NUCLEOTIDE SEQUENCE [LARGE SCALE GENOMIC DNA]</scope>
    <source>
        <strain evidence="11 13">Lasto28.99</strain>
    </source>
</reference>
<name>A0A0M5MIM3_9BACT</name>